<name>I3ZFS5_TERRK</name>
<feature type="binding site" evidence="2">
    <location>
        <position position="88"/>
    </location>
    <ligand>
        <name>Fe cation</name>
        <dbReference type="ChEBI" id="CHEBI:24875"/>
        <label>2</label>
    </ligand>
</feature>
<dbReference type="NCBIfam" id="TIGR00282">
    <property type="entry name" value="TIGR00282 family metallophosphoesterase"/>
    <property type="match status" value="1"/>
</dbReference>
<dbReference type="PATRIC" id="fig|926566.3.peg.1776"/>
<dbReference type="PANTHER" id="PTHR36303:SF1">
    <property type="entry name" value="2',3'-CYCLIC-NUCLEOTIDE 2'-PHOSPHODIESTERASE"/>
    <property type="match status" value="1"/>
</dbReference>
<dbReference type="SUPFAM" id="SSF56300">
    <property type="entry name" value="Metallo-dependent phosphatases"/>
    <property type="match status" value="1"/>
</dbReference>
<evidence type="ECO:0000256" key="1">
    <source>
        <dbReference type="PIRSR" id="PIRSR004789-50"/>
    </source>
</evidence>
<proteinExistence type="predicted"/>
<dbReference type="HOGENOM" id="CLU_068238_0_0_0"/>
<feature type="binding site" evidence="2">
    <location>
        <position position="29"/>
    </location>
    <ligand>
        <name>Fe cation</name>
        <dbReference type="ChEBI" id="CHEBI:24875"/>
        <label>1</label>
    </ligand>
</feature>
<feature type="active site" description="Proton donor" evidence="1">
    <location>
        <position position="89"/>
    </location>
</feature>
<reference evidence="3 4" key="1">
    <citation type="submission" date="2012-06" db="EMBL/GenBank/DDBJ databases">
        <title>Complete genome of Terriglobus roseus DSM 18391.</title>
        <authorList>
            <consortium name="US DOE Joint Genome Institute (JGI-PGF)"/>
            <person name="Lucas S."/>
            <person name="Copeland A."/>
            <person name="Lapidus A."/>
            <person name="Glavina del Rio T."/>
            <person name="Dalin E."/>
            <person name="Tice H."/>
            <person name="Bruce D."/>
            <person name="Goodwin L."/>
            <person name="Pitluck S."/>
            <person name="Peters L."/>
            <person name="Mikhailova N."/>
            <person name="Munk A.C.C."/>
            <person name="Kyrpides N."/>
            <person name="Mavromatis K."/>
            <person name="Ivanova N."/>
            <person name="Brettin T."/>
            <person name="Detter J.C."/>
            <person name="Han C."/>
            <person name="Larimer F."/>
            <person name="Land M."/>
            <person name="Hauser L."/>
            <person name="Markowitz V."/>
            <person name="Cheng J.-F."/>
            <person name="Hugenholtz P."/>
            <person name="Woyke T."/>
            <person name="Wu D."/>
            <person name="Brambilla E."/>
            <person name="Klenk H.-P."/>
            <person name="Eisen J.A."/>
        </authorList>
    </citation>
    <scope>NUCLEOTIDE SEQUENCE [LARGE SCALE GENOMIC DNA]</scope>
    <source>
        <strain evidence="4">DSM 18391 / NRRL B-41598 / KBS 63</strain>
    </source>
</reference>
<evidence type="ECO:0000313" key="3">
    <source>
        <dbReference type="EMBL" id="AFL88093.1"/>
    </source>
</evidence>
<dbReference type="CDD" id="cd07382">
    <property type="entry name" value="MPP_DR1281"/>
    <property type="match status" value="1"/>
</dbReference>
<gene>
    <name evidence="3" type="ordered locus">Terro_1800</name>
</gene>
<dbReference type="KEGG" id="trs:Terro_1800"/>
<dbReference type="Proteomes" id="UP000006056">
    <property type="component" value="Chromosome"/>
</dbReference>
<dbReference type="AlphaFoldDB" id="I3ZFS5"/>
<sequence length="285" mass="30777">MCWSGSLHVGDCLLGCWYPRAVNILFVGDIFGSAGRRIVAEHIGHVLESNAIDLCVINGENAAGGFGITPSIADDIFDLGADVITTGNHFWDKKELLDYLKVPADSHGRPRRILRPANFAPKTPGFGVYESALPTGQPYAVVNLQGRVFMQQNDDPFRKADEMLASIKAKVILVDFHAEASSEKVAMGWYLDGRVTAVLGTHTHIPTADERVLPGGTAFQTDVGMSGPYDSVIGVEKEAVIERFLTGQPAKFEAAKGNPKMCAAVIECDGATGRAYRIKRVMLGE</sequence>
<protein>
    <submittedName>
        <fullName evidence="3">Metallophosphoesterase, MG_246/BB_0505 family</fullName>
    </submittedName>
</protein>
<feature type="binding site" evidence="2">
    <location>
        <position position="202"/>
    </location>
    <ligand>
        <name>Fe cation</name>
        <dbReference type="ChEBI" id="CHEBI:24875"/>
        <label>2</label>
    </ligand>
</feature>
<keyword evidence="2" id="KW-0479">Metal-binding</keyword>
<dbReference type="PANTHER" id="PTHR36303">
    <property type="entry name" value="2',3'-CYCLIC-NUCLEOTIDE 2'-PHOSPHODIESTERASE"/>
    <property type="match status" value="1"/>
</dbReference>
<organism evidence="3 4">
    <name type="scientific">Terriglobus roseus (strain DSM 18391 / NRRL B-41598 / KBS 63)</name>
    <dbReference type="NCBI Taxonomy" id="926566"/>
    <lineage>
        <taxon>Bacteria</taxon>
        <taxon>Pseudomonadati</taxon>
        <taxon>Acidobacteriota</taxon>
        <taxon>Terriglobia</taxon>
        <taxon>Terriglobales</taxon>
        <taxon>Acidobacteriaceae</taxon>
        <taxon>Terriglobus</taxon>
    </lineage>
</organism>
<evidence type="ECO:0000313" key="4">
    <source>
        <dbReference type="Proteomes" id="UP000006056"/>
    </source>
</evidence>
<feature type="binding site" evidence="2">
    <location>
        <position position="61"/>
    </location>
    <ligand>
        <name>Fe cation</name>
        <dbReference type="ChEBI" id="CHEBI:24875"/>
        <label>1</label>
    </ligand>
</feature>
<keyword evidence="4" id="KW-1185">Reference proteome</keyword>
<dbReference type="InterPro" id="IPR029052">
    <property type="entry name" value="Metallo-depent_PP-like"/>
</dbReference>
<dbReference type="GO" id="GO:0046872">
    <property type="term" value="F:metal ion binding"/>
    <property type="evidence" value="ECO:0007669"/>
    <property type="project" value="UniProtKB-KW"/>
</dbReference>
<dbReference type="PIRSF" id="PIRSF004789">
    <property type="entry name" value="DR1281"/>
    <property type="match status" value="1"/>
</dbReference>
<feature type="binding site" evidence="2">
    <location>
        <position position="204"/>
    </location>
    <ligand>
        <name>Fe cation</name>
        <dbReference type="ChEBI" id="CHEBI:24875"/>
        <label>1</label>
    </ligand>
</feature>
<dbReference type="GO" id="GO:0004113">
    <property type="term" value="F:2',3'-cyclic-nucleotide 3'-phosphodiesterase activity"/>
    <property type="evidence" value="ECO:0007669"/>
    <property type="project" value="TreeGrafter"/>
</dbReference>
<evidence type="ECO:0000256" key="2">
    <source>
        <dbReference type="PIRSR" id="PIRSR004789-51"/>
    </source>
</evidence>
<accession>I3ZFS5</accession>
<feature type="binding site" evidence="2">
    <location>
        <position position="177"/>
    </location>
    <ligand>
        <name>Fe cation</name>
        <dbReference type="ChEBI" id="CHEBI:24875"/>
        <label>2</label>
    </ligand>
</feature>
<feature type="binding site" evidence="2">
    <location>
        <position position="60"/>
    </location>
    <ligand>
        <name>Fe cation</name>
        <dbReference type="ChEBI" id="CHEBI:24875"/>
        <label>1</label>
    </ligand>
</feature>
<dbReference type="Gene3D" id="3.60.21.10">
    <property type="match status" value="1"/>
</dbReference>
<feature type="binding site" evidence="2">
    <location>
        <position position="60"/>
    </location>
    <ligand>
        <name>Fe cation</name>
        <dbReference type="ChEBI" id="CHEBI:24875"/>
        <label>2</label>
    </ligand>
</feature>
<dbReference type="eggNOG" id="COG1692">
    <property type="taxonomic scope" value="Bacteria"/>
</dbReference>
<dbReference type="Pfam" id="PF13277">
    <property type="entry name" value="YmdB"/>
    <property type="match status" value="1"/>
</dbReference>
<dbReference type="EMBL" id="CP003379">
    <property type="protein sequence ID" value="AFL88093.1"/>
    <property type="molecule type" value="Genomic_DNA"/>
</dbReference>
<dbReference type="InterPro" id="IPR005235">
    <property type="entry name" value="YmdB-like"/>
</dbReference>